<evidence type="ECO:0000313" key="5">
    <source>
        <dbReference type="Proteomes" id="UP001499942"/>
    </source>
</evidence>
<dbReference type="Pfam" id="PF00583">
    <property type="entry name" value="Acetyltransf_1"/>
    <property type="match status" value="1"/>
</dbReference>
<dbReference type="PANTHER" id="PTHR43877">
    <property type="entry name" value="AMINOALKYLPHOSPHONATE N-ACETYLTRANSFERASE-RELATED-RELATED"/>
    <property type="match status" value="1"/>
</dbReference>
<accession>A0ABN3L102</accession>
<dbReference type="Gene3D" id="3.40.630.30">
    <property type="match status" value="1"/>
</dbReference>
<dbReference type="InterPro" id="IPR050832">
    <property type="entry name" value="Bact_Acetyltransf"/>
</dbReference>
<dbReference type="InterPro" id="IPR016181">
    <property type="entry name" value="Acyl_CoA_acyltransferase"/>
</dbReference>
<dbReference type="SUPFAM" id="SSF55729">
    <property type="entry name" value="Acyl-CoA N-acyltransferases (Nat)"/>
    <property type="match status" value="1"/>
</dbReference>
<dbReference type="PROSITE" id="PS51186">
    <property type="entry name" value="GNAT"/>
    <property type="match status" value="1"/>
</dbReference>
<keyword evidence="5" id="KW-1185">Reference proteome</keyword>
<comment type="caution">
    <text evidence="4">The sequence shown here is derived from an EMBL/GenBank/DDBJ whole genome shotgun (WGS) entry which is preliminary data.</text>
</comment>
<keyword evidence="1" id="KW-0808">Transferase</keyword>
<evidence type="ECO:0000313" key="4">
    <source>
        <dbReference type="EMBL" id="GAA2475841.1"/>
    </source>
</evidence>
<keyword evidence="2" id="KW-0012">Acyltransferase</keyword>
<evidence type="ECO:0000256" key="2">
    <source>
        <dbReference type="ARBA" id="ARBA00023315"/>
    </source>
</evidence>
<dbReference type="InterPro" id="IPR000182">
    <property type="entry name" value="GNAT_dom"/>
</dbReference>
<dbReference type="Proteomes" id="UP001499942">
    <property type="component" value="Unassembled WGS sequence"/>
</dbReference>
<evidence type="ECO:0000259" key="3">
    <source>
        <dbReference type="PROSITE" id="PS51186"/>
    </source>
</evidence>
<proteinExistence type="predicted"/>
<gene>
    <name evidence="4" type="ORF">GCM10010393_02220</name>
</gene>
<reference evidence="4 5" key="1">
    <citation type="journal article" date="2019" name="Int. J. Syst. Evol. Microbiol.">
        <title>The Global Catalogue of Microorganisms (GCM) 10K type strain sequencing project: providing services to taxonomists for standard genome sequencing and annotation.</title>
        <authorList>
            <consortium name="The Broad Institute Genomics Platform"/>
            <consortium name="The Broad Institute Genome Sequencing Center for Infectious Disease"/>
            <person name="Wu L."/>
            <person name="Ma J."/>
        </authorList>
    </citation>
    <scope>NUCLEOTIDE SEQUENCE [LARGE SCALE GENOMIC DNA]</scope>
    <source>
        <strain evidence="4 5">JCM 5062</strain>
    </source>
</reference>
<organism evidence="4 5">
    <name type="scientific">Streptomyces gobitricini</name>
    <dbReference type="NCBI Taxonomy" id="68211"/>
    <lineage>
        <taxon>Bacteria</taxon>
        <taxon>Bacillati</taxon>
        <taxon>Actinomycetota</taxon>
        <taxon>Actinomycetes</taxon>
        <taxon>Kitasatosporales</taxon>
        <taxon>Streptomycetaceae</taxon>
        <taxon>Streptomyces</taxon>
    </lineage>
</organism>
<dbReference type="RefSeq" id="WP_344355299.1">
    <property type="nucleotide sequence ID" value="NZ_BAAASR010000002.1"/>
</dbReference>
<dbReference type="EMBL" id="BAAASR010000002">
    <property type="protein sequence ID" value="GAA2475841.1"/>
    <property type="molecule type" value="Genomic_DNA"/>
</dbReference>
<protein>
    <recommendedName>
        <fullName evidence="3">N-acetyltransferase domain-containing protein</fullName>
    </recommendedName>
</protein>
<feature type="domain" description="N-acetyltransferase" evidence="3">
    <location>
        <begin position="148"/>
        <end position="284"/>
    </location>
</feature>
<sequence length="284" mass="30433">MGWRHTHDVEEFRREAGPYLEADPARNTALLTVSETVLRYGPRPYGDDGGDARFGWWRRTPAGPVEGAFVWTPPKDPLFGPMPDEAARRLARVLRGTADVRGVKGGDGPAQAFAAEWTGGDAYAWRVVVRSRLFRLGDLAPPRPAPPGTARRATAEDVPLVAAWMRAFAADIGDDPAADQTGNAARRVAHGGLYLWETGGRPVSMAAHSPLVAGQSRVSPVYTPPASRGRGYAGAATAAVSRAAREAGARQVLLFADVADPTSTALYQRLGYHPVADHVDVEIH</sequence>
<name>A0ABN3L102_9ACTN</name>
<evidence type="ECO:0000256" key="1">
    <source>
        <dbReference type="ARBA" id="ARBA00022679"/>
    </source>
</evidence>